<evidence type="ECO:0000259" key="6">
    <source>
        <dbReference type="Pfam" id="PF14915"/>
    </source>
</evidence>
<feature type="coiled-coil region" evidence="3">
    <location>
        <begin position="1602"/>
        <end position="1658"/>
    </location>
</feature>
<feature type="domain" description="DUF3496" evidence="5">
    <location>
        <begin position="1632"/>
        <end position="1737"/>
    </location>
</feature>
<dbReference type="InterPro" id="IPR036770">
    <property type="entry name" value="Ankyrin_rpt-contain_sf"/>
</dbReference>
<dbReference type="InterPro" id="IPR039497">
    <property type="entry name" value="CC144C-like_CC_dom"/>
</dbReference>
<evidence type="ECO:0000259" key="5">
    <source>
        <dbReference type="Pfam" id="PF12001"/>
    </source>
</evidence>
<dbReference type="InterPro" id="IPR021885">
    <property type="entry name" value="DUF3496"/>
</dbReference>
<dbReference type="GeneID" id="102532259"/>
<dbReference type="Pfam" id="PF00023">
    <property type="entry name" value="Ank"/>
    <property type="match status" value="1"/>
</dbReference>
<organism evidence="7 8">
    <name type="scientific">Vicugna pacos</name>
    <name type="common">Alpaca</name>
    <name type="synonym">Lama pacos</name>
    <dbReference type="NCBI Taxonomy" id="30538"/>
    <lineage>
        <taxon>Eukaryota</taxon>
        <taxon>Metazoa</taxon>
        <taxon>Chordata</taxon>
        <taxon>Craniata</taxon>
        <taxon>Vertebrata</taxon>
        <taxon>Euteleostomi</taxon>
        <taxon>Mammalia</taxon>
        <taxon>Eutheria</taxon>
        <taxon>Laurasiatheria</taxon>
        <taxon>Artiodactyla</taxon>
        <taxon>Tylopoda</taxon>
        <taxon>Camelidae</taxon>
        <taxon>Vicugna</taxon>
    </lineage>
</organism>
<feature type="region of interest" description="Disordered" evidence="4">
    <location>
        <begin position="644"/>
        <end position="678"/>
    </location>
</feature>
<evidence type="ECO:0000313" key="8">
    <source>
        <dbReference type="RefSeq" id="XP_072800837.1"/>
    </source>
</evidence>
<name>A0ABM5BWP2_VICPA</name>
<dbReference type="PROSITE" id="PS50297">
    <property type="entry name" value="ANK_REP_REGION"/>
    <property type="match status" value="4"/>
</dbReference>
<feature type="compositionally biased region" description="Basic and acidic residues" evidence="4">
    <location>
        <begin position="1476"/>
        <end position="1486"/>
    </location>
</feature>
<feature type="domain" description="CCDC144C-like coiled-coil" evidence="6">
    <location>
        <begin position="1165"/>
        <end position="1268"/>
    </location>
</feature>
<evidence type="ECO:0000313" key="10">
    <source>
        <dbReference type="RefSeq" id="XP_072800839.1"/>
    </source>
</evidence>
<dbReference type="SUPFAM" id="SSF48403">
    <property type="entry name" value="Ankyrin repeat"/>
    <property type="match status" value="1"/>
</dbReference>
<dbReference type="Pfam" id="PF12796">
    <property type="entry name" value="Ank_2"/>
    <property type="match status" value="1"/>
</dbReference>
<feature type="repeat" description="ANK" evidence="2">
    <location>
        <begin position="102"/>
        <end position="134"/>
    </location>
</feature>
<feature type="repeat" description="ANK" evidence="2">
    <location>
        <begin position="168"/>
        <end position="200"/>
    </location>
</feature>
<protein>
    <submittedName>
        <fullName evidence="8 9">Coiled-coil domain-containing protein 144A-like isoform X1</fullName>
    </submittedName>
</protein>
<feature type="coiled-coil region" evidence="3">
    <location>
        <begin position="1519"/>
        <end position="1550"/>
    </location>
</feature>
<sequence>MLEDLETPGTGFVKEATHAQLLLCLEDLSGRTPGGDCRTVSDLGSLLGPGNKKQRVPVGRRPACAQTAEQRTALHLACTRGQSSVVALLIQWKCDLNARDEEGKTALIKAVQCQKELCVTVLLEHGADPNLVDDCHNTALHYAILAEDTSIAAKLLCYKADIEAMNKYKYTPLLLTIRENREEMAKFLIENGANVHAVDKLQRSALMLAVYHDSPDIVKLLLEKGVNANLLDVHGQSAEQYASYSGFKDLYQLIVDYRAGKIPDTSPQNSDLGQNSAENIQGKLQLSGKDDEEEMVVELGTSNGGCTDSPKNIEQKTDLVVEISPRFEDISVIGISPKHDVDDSRPPSDGDLDLAPKKVRHPRFAKLIRAWEEPVINTEAKDGVLKPGTSTVFEDHNSNSENEDAVRTFSQPSSEVSGFSHPAFPAPEPLTSSVVLGVSEEEATKPKTGGKENGTGTINGVLKEKADQSKLISTDGDGAHKSDRDATSALGLEEKEDVESSRDPERTSKIQLPNCVDHLSGAAGLGEKNTLNGQVENSSEKYPHLKPAVGVKDSVPNNTREMKTLQTFKSDPSDWDSTSLSPNNAAGQRAKLLKVDQCPLVSQSVTTNQSAPTELRQTALVGKKQMNIGAMFLSENAALRGLRQSQLPENRSSKEAELDLQRTCEEEQERLDGSENKHSQDTCVLRARTVKEKKSEGQIKRINLSLVHLQKTPREPEVNKEHDRKDIPVSSKHSCVKKHEDMWVKQGKLDWKNNSEFITKKSNQKISKIHEECKITCHRKVESLHDSSELHGDLKELPPSVTDNIFDCEEKDAPGASVSVGSQAFSEHKEPSLENVFPSYSKSESTEYRCQSSSKLYLNENKLDEHDKPGTEHVFNKNEESFYNRENEVRNRVPFTGNEDQELDTKRIQKRNQNTHWKSDIGRAPQVEVEENRSKSGELKGSETICDGSYHEGLTQQRKRGKTDDQQFPALQKGDSDSRCPGLHMKGVKKNESGKRTLKASVTSRVFAKTTSLAGGLLHVNDNSSLSEGDQGCGRSSKKMSTKKDKVKERLNSVDDLHDLTLAPETASEDPKSLYPNCKNTLRLIEQIGPESKDSDRLLKIEDPVHSFRSIELKESDCALLRGEIKKKENKVNWLQTELLKTREAESQLKLQNVKWEQELCSMRFTSKQETKKKKNAYILYGKTKDDLKRKEKEYDEQVSANQQLESTARALECKLKSIRNKPNQVLEARNDAQRQLSREQNARVIQDEISAHHLSQQKEAEKANKMNAEDTMDFELSDPKNNSEVLPQQLLEAESQFRGQEIELHPRRDALRPTTLVVECVRRDRGQAQRSNKETEPLSQSKQEEVNKYIGNQAFLEERVFELQTENMLLLQQLDVAQNEAKSKETILNIPEPFQDHVGKLEAMSRRVLMLEEGNKELIDECLHVKDRLYQYETDRAEMEACMRQLQQELTDTRKKVSMLEASLEVTAHHQTNSENEKQDSERKSHQTANPNGDLPAKVESMSSVLLHFSAETQLFLKELFMKELQKKSDTLEEEKKQLEEEVVHLRRHLEMNAVEHSPVELYKWETEEQERRDVVEKLKKLSQVMRYKQETEEQARRDIAEKLEELSQFLQAQAASQEDLLREYKRASVSQMEHRVKDLETELRRKTSQFDCNEKELEKYRQLYLEELENSVSLASQLNTANERLAAVSTELQLEKQHKSSLLGSVPTRPVDGPPSDESSSSSVETERSLTRRRNFRNFSDPSTSISDLFRMRKKLENNIDRELKEATIELESKSYRLSRRLDGRVKS</sequence>
<feature type="region of interest" description="Disordered" evidence="4">
    <location>
        <begin position="1021"/>
        <end position="1048"/>
    </location>
</feature>
<dbReference type="Gene3D" id="1.25.40.20">
    <property type="entry name" value="Ankyrin repeat-containing domain"/>
    <property type="match status" value="2"/>
</dbReference>
<gene>
    <name evidence="8 9 10" type="primary">LOC102532259</name>
</gene>
<dbReference type="RefSeq" id="XP_072800837.1">
    <property type="nucleotide sequence ID" value="XM_072944736.1"/>
</dbReference>
<dbReference type="Pfam" id="PF13857">
    <property type="entry name" value="Ank_5"/>
    <property type="match status" value="1"/>
</dbReference>
<keyword evidence="1 3" id="KW-0175">Coiled coil</keyword>
<feature type="region of interest" description="Disordered" evidence="4">
    <location>
        <begin position="912"/>
        <end position="997"/>
    </location>
</feature>
<dbReference type="RefSeq" id="XP_072800839.1">
    <property type="nucleotide sequence ID" value="XM_072944738.1"/>
</dbReference>
<dbReference type="Proteomes" id="UP001652581">
    <property type="component" value="Chromosome 20"/>
</dbReference>
<dbReference type="PANTHER" id="PTHR24147">
    <property type="entry name" value="ANKYRIN REPEAT DOMAIN 36-RELATED"/>
    <property type="match status" value="1"/>
</dbReference>
<feature type="region of interest" description="Disordered" evidence="4">
    <location>
        <begin position="1700"/>
        <end position="1741"/>
    </location>
</feature>
<dbReference type="InterPro" id="IPR050657">
    <property type="entry name" value="Ankyrin_repeat_domain"/>
</dbReference>
<evidence type="ECO:0000256" key="1">
    <source>
        <dbReference type="ARBA" id="ARBA00023054"/>
    </source>
</evidence>
<dbReference type="Pfam" id="PF14915">
    <property type="entry name" value="CCDC144C"/>
    <property type="match status" value="2"/>
</dbReference>
<feature type="domain" description="CCDC144C-like coiled-coil" evidence="6">
    <location>
        <begin position="1269"/>
        <end position="1488"/>
    </location>
</feature>
<evidence type="ECO:0000313" key="9">
    <source>
        <dbReference type="RefSeq" id="XP_072800838.1"/>
    </source>
</evidence>
<dbReference type="InterPro" id="IPR002110">
    <property type="entry name" value="Ankyrin_rpt"/>
</dbReference>
<dbReference type="PROSITE" id="PS50088">
    <property type="entry name" value="ANK_REPEAT"/>
    <property type="match status" value="4"/>
</dbReference>
<feature type="coiled-coil region" evidence="3">
    <location>
        <begin position="1188"/>
        <end position="1222"/>
    </location>
</feature>
<dbReference type="SMART" id="SM00248">
    <property type="entry name" value="ANK"/>
    <property type="match status" value="6"/>
</dbReference>
<evidence type="ECO:0000256" key="4">
    <source>
        <dbReference type="SAM" id="MobiDB-lite"/>
    </source>
</evidence>
<dbReference type="RefSeq" id="XP_072800838.1">
    <property type="nucleotide sequence ID" value="XM_072944737.1"/>
</dbReference>
<feature type="compositionally biased region" description="Basic and acidic residues" evidence="4">
    <location>
        <begin position="498"/>
        <end position="508"/>
    </location>
</feature>
<reference evidence="8 9" key="1">
    <citation type="submission" date="2025-05" db="UniProtKB">
        <authorList>
            <consortium name="RefSeq"/>
        </authorList>
    </citation>
    <scope>IDENTIFICATION</scope>
</reference>
<feature type="region of interest" description="Disordered" evidence="4">
    <location>
        <begin position="1467"/>
        <end position="1497"/>
    </location>
</feature>
<feature type="coiled-coil region" evidence="3">
    <location>
        <begin position="1361"/>
        <end position="1464"/>
    </location>
</feature>
<feature type="compositionally biased region" description="Basic and acidic residues" evidence="4">
    <location>
        <begin position="477"/>
        <end position="486"/>
    </location>
</feature>
<evidence type="ECO:0000313" key="7">
    <source>
        <dbReference type="Proteomes" id="UP001652581"/>
    </source>
</evidence>
<evidence type="ECO:0000256" key="3">
    <source>
        <dbReference type="SAM" id="Coils"/>
    </source>
</evidence>
<dbReference type="PANTHER" id="PTHR24147:SF64">
    <property type="entry name" value="ANKYRIN REPEAT DOMAIN-CONTAINING PROTEIN 19-RELATED"/>
    <property type="match status" value="1"/>
</dbReference>
<feature type="compositionally biased region" description="Polar residues" evidence="4">
    <location>
        <begin position="408"/>
        <end position="417"/>
    </location>
</feature>
<evidence type="ECO:0000256" key="2">
    <source>
        <dbReference type="PROSITE-ProRule" id="PRU00023"/>
    </source>
</evidence>
<keyword evidence="7" id="KW-1185">Reference proteome</keyword>
<feature type="compositionally biased region" description="Basic and acidic residues" evidence="4">
    <location>
        <begin position="651"/>
        <end position="678"/>
    </location>
</feature>
<feature type="compositionally biased region" description="Basic and acidic residues" evidence="4">
    <location>
        <begin position="930"/>
        <end position="941"/>
    </location>
</feature>
<proteinExistence type="predicted"/>
<feature type="repeat" description="ANK" evidence="2">
    <location>
        <begin position="69"/>
        <end position="101"/>
    </location>
</feature>
<keyword evidence="2" id="KW-0040">ANK repeat</keyword>
<feature type="repeat" description="ANK" evidence="2">
    <location>
        <begin position="201"/>
        <end position="233"/>
    </location>
</feature>
<feature type="region of interest" description="Disordered" evidence="4">
    <location>
        <begin position="386"/>
        <end position="428"/>
    </location>
</feature>
<accession>A0ABM5BWP2</accession>
<feature type="region of interest" description="Disordered" evidence="4">
    <location>
        <begin position="441"/>
        <end position="513"/>
    </location>
</feature>
<dbReference type="Pfam" id="PF12001">
    <property type="entry name" value="DUF3496"/>
    <property type="match status" value="1"/>
</dbReference>